<accession>A0A480GIY3</accession>
<name>A0A480GIY3_PIG</name>
<evidence type="ECO:0000313" key="1">
    <source>
        <dbReference type="EMBL" id="HDA11979.1"/>
    </source>
</evidence>
<sequence>MTKFYSSLLLRSVSIISKSQQHLTTEYQFIKKLDLSICNGDFNLDSWFNTDGCDLLNNLRRAVQVYESLVDPHLKTIPSLGTFTTRSFSRSYSQSLGGHPHRSLHFEVLLLRASDQVSTHLLQRLHVAAGEGDPNPVNRNFRLHGSLAGVLKGHVCGAAS</sequence>
<organism evidence="1">
    <name type="scientific">Sus scrofa</name>
    <name type="common">Pig</name>
    <dbReference type="NCBI Taxonomy" id="9823"/>
    <lineage>
        <taxon>Eukaryota</taxon>
        <taxon>Metazoa</taxon>
        <taxon>Chordata</taxon>
        <taxon>Craniata</taxon>
        <taxon>Vertebrata</taxon>
        <taxon>Euteleostomi</taxon>
        <taxon>Mammalia</taxon>
        <taxon>Eutheria</taxon>
        <taxon>Laurasiatheria</taxon>
        <taxon>Artiodactyla</taxon>
        <taxon>Suina</taxon>
        <taxon>Suidae</taxon>
        <taxon>Sus</taxon>
    </lineage>
</organism>
<keyword evidence="1" id="KW-0689">Ribosomal protein</keyword>
<keyword evidence="1" id="KW-0687">Ribonucleoprotein</keyword>
<reference evidence="1" key="1">
    <citation type="journal article" date="2019" name="PeerJ">
        <title>Genes of the pig, Sus scrofa, reconstructed with EvidentialGene.</title>
        <authorList>
            <person name="Gilbert D.G."/>
        </authorList>
    </citation>
    <scope>NUCLEOTIDE SEQUENCE</scope>
</reference>
<dbReference type="AlphaFoldDB" id="A0A480GIY3"/>
<proteinExistence type="predicted"/>
<protein>
    <submittedName>
        <fullName evidence="1">40S ribosomal protein S20</fullName>
    </submittedName>
</protein>
<dbReference type="EMBL" id="DQIR01081672">
    <property type="protein sequence ID" value="HDA37148.1"/>
    <property type="molecule type" value="Transcribed_RNA"/>
</dbReference>
<dbReference type="GO" id="GO:0005840">
    <property type="term" value="C:ribosome"/>
    <property type="evidence" value="ECO:0007669"/>
    <property type="project" value="UniProtKB-KW"/>
</dbReference>
<dbReference type="EMBL" id="DQIR01056503">
    <property type="protein sequence ID" value="HDA11979.1"/>
    <property type="molecule type" value="Transcribed_RNA"/>
</dbReference>